<dbReference type="EMBL" id="JAGFNK010000057">
    <property type="protein sequence ID" value="KAI9509728.1"/>
    <property type="molecule type" value="Genomic_DNA"/>
</dbReference>
<protein>
    <submittedName>
        <fullName evidence="1">Kinase-like domain-containing protein</fullName>
    </submittedName>
</protein>
<comment type="caution">
    <text evidence="1">The sequence shown here is derived from an EMBL/GenBank/DDBJ whole genome shotgun (WGS) entry which is preliminary data.</text>
</comment>
<name>A0ACC0UDL3_9AGAM</name>
<evidence type="ECO:0000313" key="1">
    <source>
        <dbReference type="EMBL" id="KAI9509728.1"/>
    </source>
</evidence>
<dbReference type="Proteomes" id="UP001207468">
    <property type="component" value="Unassembled WGS sequence"/>
</dbReference>
<reference evidence="1" key="1">
    <citation type="submission" date="2021-03" db="EMBL/GenBank/DDBJ databases">
        <title>Evolutionary priming and transition to the ectomycorrhizal habit in an iconic lineage of mushroom-forming fungi: is preadaptation a requirement?</title>
        <authorList>
            <consortium name="DOE Joint Genome Institute"/>
            <person name="Looney B.P."/>
            <person name="Miyauchi S."/>
            <person name="Morin E."/>
            <person name="Drula E."/>
            <person name="Courty P.E."/>
            <person name="Chicoki N."/>
            <person name="Fauchery L."/>
            <person name="Kohler A."/>
            <person name="Kuo A."/>
            <person name="LaButti K."/>
            <person name="Pangilinan J."/>
            <person name="Lipzen A."/>
            <person name="Riley R."/>
            <person name="Andreopoulos W."/>
            <person name="He G."/>
            <person name="Johnson J."/>
            <person name="Barry K.W."/>
            <person name="Grigoriev I.V."/>
            <person name="Nagy L."/>
            <person name="Hibbett D."/>
            <person name="Henrissat B."/>
            <person name="Matheny P.B."/>
            <person name="Labbe J."/>
            <person name="Martin A.F."/>
        </authorList>
    </citation>
    <scope>NUCLEOTIDE SEQUENCE</scope>
    <source>
        <strain evidence="1">BPL698</strain>
    </source>
</reference>
<sequence>MSSMLLSTGSGGQPHHPTPLPARPHGPRTIQRSASPAPYSLSQQTPPLSLRKASAFKPETPSHLAPPSPPLSRSPTPKLALQIPTPPTAPAKGKPSLKLAICGASSSRQTAVDLTVGHYGGDYYGGPQTPSVSPPINDSGIDDATIRPSMNTSRPLSMEDVRRTITDIEVQTRSTPPPPTYPGEEQIDDHPQTEWSDDVFDEVNRLGEGAGGAVHEVRDRRTGKFMARKTITTREAPMKQVVRELGIITTIKHPNVIRFYGAYMSPSSSEVKVVMEICQGKSLEAVGKRIKERGARVGEKVAGRLAEGILQGLAYLHSKKLIHRDIKPSNVLLSREGVVKLCDFGVSGELIGSVAGTFTGTSLYMAPERLSGLEYSIRADVWSTGLSLLELVQNRFPFSCDMPPIELMIYITQSEPPQLEDEAEVRWSDAMKDFIKVTLRVDPALRPTPKEMLDHPWIVRIMKQEVPMERWIREVWGWPKPNRKSKDSASRPSSSRKEVTLPGGPPSGVQANGNGHAAAP</sequence>
<accession>A0ACC0UDL3</accession>
<gene>
    <name evidence="1" type="ORF">F5148DRAFT_1185457</name>
</gene>
<proteinExistence type="predicted"/>
<keyword evidence="2" id="KW-1185">Reference proteome</keyword>
<evidence type="ECO:0000313" key="2">
    <source>
        <dbReference type="Proteomes" id="UP001207468"/>
    </source>
</evidence>
<organism evidence="1 2">
    <name type="scientific">Russula earlei</name>
    <dbReference type="NCBI Taxonomy" id="71964"/>
    <lineage>
        <taxon>Eukaryota</taxon>
        <taxon>Fungi</taxon>
        <taxon>Dikarya</taxon>
        <taxon>Basidiomycota</taxon>
        <taxon>Agaricomycotina</taxon>
        <taxon>Agaricomycetes</taxon>
        <taxon>Russulales</taxon>
        <taxon>Russulaceae</taxon>
        <taxon>Russula</taxon>
    </lineage>
</organism>